<sequence length="43" mass="4919">MNGRGNSMNFPTCYKHVKVKKDRFPLNECNDCVNGDQLPVYAN</sequence>
<protein>
    <submittedName>
        <fullName evidence="1">Uncharacterized protein</fullName>
    </submittedName>
</protein>
<proteinExistence type="predicted"/>
<dbReference type="EMBL" id="BASH01000002">
    <property type="protein sequence ID" value="GAD16277.1"/>
    <property type="molecule type" value="Genomic_DNA"/>
</dbReference>
<reference evidence="2" key="1">
    <citation type="journal article" date="2013" name="Genome Announc.">
        <title>Draft Genome Sequence of D-Branched-Chain Amino Acid Producer Lactobacillus otakiensis JCM 15040T, Isolated from a Traditional Japanese Pickle.</title>
        <authorList>
            <person name="Doi K."/>
            <person name="Mori K."/>
            <person name="Mutaguchi Y."/>
            <person name="Tashiro K."/>
            <person name="Fujino Y."/>
            <person name="Ohmori T."/>
            <person name="Kuhara S."/>
            <person name="Ohshima T."/>
        </authorList>
    </citation>
    <scope>NUCLEOTIDE SEQUENCE [LARGE SCALE GENOMIC DNA]</scope>
    <source>
        <strain evidence="2">JCM 15040</strain>
    </source>
</reference>
<dbReference type="Proteomes" id="UP000016361">
    <property type="component" value="Unassembled WGS sequence"/>
</dbReference>
<organism evidence="1 2">
    <name type="scientific">Lentilactobacillus otakiensis DSM 19908 = JCM 15040</name>
    <dbReference type="NCBI Taxonomy" id="1423780"/>
    <lineage>
        <taxon>Bacteria</taxon>
        <taxon>Bacillati</taxon>
        <taxon>Bacillota</taxon>
        <taxon>Bacilli</taxon>
        <taxon>Lactobacillales</taxon>
        <taxon>Lactobacillaceae</taxon>
        <taxon>Lentilactobacillus</taxon>
    </lineage>
</organism>
<keyword evidence="2" id="KW-1185">Reference proteome</keyword>
<evidence type="ECO:0000313" key="2">
    <source>
        <dbReference type="Proteomes" id="UP000016361"/>
    </source>
</evidence>
<name>S4NGA7_9LACO</name>
<dbReference type="AlphaFoldDB" id="S4NGA7"/>
<accession>S4NGA7</accession>
<comment type="caution">
    <text evidence="1">The sequence shown here is derived from an EMBL/GenBank/DDBJ whole genome shotgun (WGS) entry which is preliminary data.</text>
</comment>
<gene>
    <name evidence="1" type="ORF">LOT_0815</name>
</gene>
<evidence type="ECO:0000313" key="1">
    <source>
        <dbReference type="EMBL" id="GAD16277.1"/>
    </source>
</evidence>